<gene>
    <name evidence="1" type="ORF">HNQ88_000543</name>
</gene>
<name>A0AAE4BRT4_9BACT</name>
<proteinExistence type="predicted"/>
<reference evidence="1" key="1">
    <citation type="submission" date="2023-07" db="EMBL/GenBank/DDBJ databases">
        <title>Genomic Encyclopedia of Type Strains, Phase IV (KMG-IV): sequencing the most valuable type-strain genomes for metagenomic binning, comparative biology and taxonomic classification.</title>
        <authorList>
            <person name="Goeker M."/>
        </authorList>
    </citation>
    <scope>NUCLEOTIDE SEQUENCE</scope>
    <source>
        <strain evidence="1">DSM 26174</strain>
    </source>
</reference>
<organism evidence="1 2">
    <name type="scientific">Aureibacter tunicatorum</name>
    <dbReference type="NCBI Taxonomy" id="866807"/>
    <lineage>
        <taxon>Bacteria</taxon>
        <taxon>Pseudomonadati</taxon>
        <taxon>Bacteroidota</taxon>
        <taxon>Cytophagia</taxon>
        <taxon>Cytophagales</taxon>
        <taxon>Persicobacteraceae</taxon>
        <taxon>Aureibacter</taxon>
    </lineage>
</organism>
<accession>A0AAE4BRT4</accession>
<evidence type="ECO:0000313" key="2">
    <source>
        <dbReference type="Proteomes" id="UP001185092"/>
    </source>
</evidence>
<dbReference type="Proteomes" id="UP001185092">
    <property type="component" value="Unassembled WGS sequence"/>
</dbReference>
<evidence type="ECO:0000313" key="1">
    <source>
        <dbReference type="EMBL" id="MDR6237567.1"/>
    </source>
</evidence>
<sequence length="40" mass="4758">MFINKTKKAVFRAAFLAIKKELEFEGFHHFVKYGCIFIYA</sequence>
<comment type="caution">
    <text evidence="1">The sequence shown here is derived from an EMBL/GenBank/DDBJ whole genome shotgun (WGS) entry which is preliminary data.</text>
</comment>
<dbReference type="EMBL" id="JAVDQD010000001">
    <property type="protein sequence ID" value="MDR6237567.1"/>
    <property type="molecule type" value="Genomic_DNA"/>
</dbReference>
<dbReference type="AlphaFoldDB" id="A0AAE4BRT4"/>
<keyword evidence="2" id="KW-1185">Reference proteome</keyword>
<protein>
    <submittedName>
        <fullName evidence="1">Uncharacterized protein</fullName>
    </submittedName>
</protein>